<dbReference type="Gene3D" id="2.40.50.140">
    <property type="entry name" value="Nucleic acid-binding proteins"/>
    <property type="match status" value="1"/>
</dbReference>
<evidence type="ECO:0000256" key="16">
    <source>
        <dbReference type="SAM" id="MobiDB-lite"/>
    </source>
</evidence>
<dbReference type="InterPro" id="IPR004659">
    <property type="entry name" value="RNase_E/G"/>
</dbReference>
<dbReference type="RefSeq" id="WP_072893528.1">
    <property type="nucleotide sequence ID" value="NZ_FQWZ01000001.1"/>
</dbReference>
<comment type="subcellular location">
    <subcellularLocation>
        <location evidence="15">Cytoplasm</location>
    </subcellularLocation>
    <subcellularLocation>
        <location evidence="15">Cell inner membrane</location>
        <topology evidence="15">Peripheral membrane protein</topology>
        <orientation evidence="15">Cytoplasmic side</orientation>
    </subcellularLocation>
</comment>
<evidence type="ECO:0000256" key="5">
    <source>
        <dbReference type="ARBA" id="ARBA00022552"/>
    </source>
</evidence>
<evidence type="ECO:0000313" key="18">
    <source>
        <dbReference type="EMBL" id="SHG51614.1"/>
    </source>
</evidence>
<dbReference type="CDD" id="cd04453">
    <property type="entry name" value="S1_RNase_E"/>
    <property type="match status" value="1"/>
</dbReference>
<evidence type="ECO:0000256" key="8">
    <source>
        <dbReference type="ARBA" id="ARBA00022723"/>
    </source>
</evidence>
<evidence type="ECO:0000256" key="12">
    <source>
        <dbReference type="ARBA" id="ARBA00022842"/>
    </source>
</evidence>
<protein>
    <recommendedName>
        <fullName evidence="15">Ribonuclease E</fullName>
        <shortName evidence="15">RNase E</shortName>
        <ecNumber evidence="15">3.1.26.12</ecNumber>
    </recommendedName>
</protein>
<proteinExistence type="inferred from homology"/>
<keyword evidence="10 15" id="KW-0255">Endonuclease</keyword>
<comment type="function">
    <text evidence="15">Endoribonuclease that plays a central role in RNA processing and decay. Required for the maturation of 5S and 16S rRNAs and the majority of tRNAs. Also involved in the degradation of most mRNAs.</text>
</comment>
<dbReference type="SUPFAM" id="SSF50249">
    <property type="entry name" value="Nucleic acid-binding proteins"/>
    <property type="match status" value="1"/>
</dbReference>
<dbReference type="Pfam" id="PF20833">
    <property type="entry name" value="RNase_E_G_Thio"/>
    <property type="match status" value="1"/>
</dbReference>
<feature type="compositionally biased region" description="Low complexity" evidence="16">
    <location>
        <begin position="643"/>
        <end position="667"/>
    </location>
</feature>
<keyword evidence="6 15" id="KW-0819">tRNA processing</keyword>
<reference evidence="18 19" key="1">
    <citation type="submission" date="2016-11" db="EMBL/GenBank/DDBJ databases">
        <authorList>
            <person name="Jaros S."/>
            <person name="Januszkiewicz K."/>
            <person name="Wedrychowicz H."/>
        </authorList>
    </citation>
    <scope>NUCLEOTIDE SEQUENCE [LARGE SCALE GENOMIC DNA]</scope>
    <source>
        <strain evidence="18 19">CGMCC 1.7049</strain>
    </source>
</reference>
<dbReference type="STRING" id="490188.SAMN04488068_0538"/>
<dbReference type="Pfam" id="PF10150">
    <property type="entry name" value="RNase_E_G"/>
    <property type="match status" value="1"/>
</dbReference>
<evidence type="ECO:0000256" key="2">
    <source>
        <dbReference type="ARBA" id="ARBA00022475"/>
    </source>
</evidence>
<keyword evidence="2 15" id="KW-1003">Cell membrane</keyword>
<keyword evidence="14 15" id="KW-0472">Membrane</keyword>
<feature type="compositionally biased region" description="Low complexity" evidence="16">
    <location>
        <begin position="676"/>
        <end position="708"/>
    </location>
</feature>
<comment type="cofactor">
    <cofactor evidence="15">
        <name>Mg(2+)</name>
        <dbReference type="ChEBI" id="CHEBI:18420"/>
    </cofactor>
    <text evidence="15">Binds 1 Mg(2+) ion per subunit.</text>
</comment>
<dbReference type="GO" id="GO:0008033">
    <property type="term" value="P:tRNA processing"/>
    <property type="evidence" value="ECO:0007669"/>
    <property type="project" value="UniProtKB-UniRule"/>
</dbReference>
<comment type="subunit">
    <text evidence="15">Component of the RNA degradosome, which is a multiprotein complex involved in RNA processing and mRNA degradation. Within the RNA degradosome, RNase E assembles into a homotetramer formed by a dimer of dimers.</text>
</comment>
<evidence type="ECO:0000256" key="11">
    <source>
        <dbReference type="ARBA" id="ARBA00022801"/>
    </source>
</evidence>
<evidence type="ECO:0000313" key="19">
    <source>
        <dbReference type="Proteomes" id="UP000199758"/>
    </source>
</evidence>
<keyword evidence="12 15" id="KW-0460">Magnesium</keyword>
<dbReference type="GO" id="GO:0006364">
    <property type="term" value="P:rRNA processing"/>
    <property type="evidence" value="ECO:0007669"/>
    <property type="project" value="UniProtKB-UniRule"/>
</dbReference>
<name>A0A1M5KFA7_9GAMM</name>
<dbReference type="HAMAP" id="MF_00970">
    <property type="entry name" value="RNase_E"/>
    <property type="match status" value="1"/>
</dbReference>
<keyword evidence="13 15" id="KW-0694">RNA-binding</keyword>
<evidence type="ECO:0000256" key="4">
    <source>
        <dbReference type="ARBA" id="ARBA00022519"/>
    </source>
</evidence>
<keyword evidence="15" id="KW-0862">Zinc</keyword>
<dbReference type="GO" id="GO:0008270">
    <property type="term" value="F:zinc ion binding"/>
    <property type="evidence" value="ECO:0007669"/>
    <property type="project" value="UniProtKB-UniRule"/>
</dbReference>
<dbReference type="EC" id="3.1.26.12" evidence="15"/>
<evidence type="ECO:0000259" key="17">
    <source>
        <dbReference type="PROSITE" id="PS50126"/>
    </source>
</evidence>
<dbReference type="InterPro" id="IPR012340">
    <property type="entry name" value="NA-bd_OB-fold"/>
</dbReference>
<keyword evidence="15" id="KW-0820">tRNA-binding</keyword>
<dbReference type="InterPro" id="IPR003029">
    <property type="entry name" value="S1_domain"/>
</dbReference>
<dbReference type="GO" id="GO:0008995">
    <property type="term" value="F:ribonuclease E activity"/>
    <property type="evidence" value="ECO:0007669"/>
    <property type="project" value="UniProtKB-EC"/>
</dbReference>
<comment type="similarity">
    <text evidence="1">Belongs to the RNase E/G family. RNase G subfamily.</text>
</comment>
<dbReference type="PANTHER" id="PTHR30001">
    <property type="entry name" value="RIBONUCLEASE"/>
    <property type="match status" value="1"/>
</dbReference>
<dbReference type="GO" id="GO:0000287">
    <property type="term" value="F:magnesium ion binding"/>
    <property type="evidence" value="ECO:0007669"/>
    <property type="project" value="UniProtKB-UniRule"/>
</dbReference>
<dbReference type="SMART" id="SM00316">
    <property type="entry name" value="S1"/>
    <property type="match status" value="1"/>
</dbReference>
<feature type="region of interest" description="Disordered" evidence="16">
    <location>
        <begin position="1026"/>
        <end position="1065"/>
    </location>
</feature>
<dbReference type="PANTHER" id="PTHR30001:SF1">
    <property type="entry name" value="RIBONUCLEASE E_G-LIKE PROTEIN, CHLOROPLASTIC"/>
    <property type="match status" value="1"/>
</dbReference>
<evidence type="ECO:0000256" key="7">
    <source>
        <dbReference type="ARBA" id="ARBA00022722"/>
    </source>
</evidence>
<dbReference type="Proteomes" id="UP000199758">
    <property type="component" value="Unassembled WGS sequence"/>
</dbReference>
<dbReference type="GO" id="GO:0005737">
    <property type="term" value="C:cytoplasm"/>
    <property type="evidence" value="ECO:0007669"/>
    <property type="project" value="UniProtKB-SubCell"/>
</dbReference>
<sequence length="1065" mass="113935">MKRILINATQREELRVAIVDGQKLFDLDIELASREQKKSNIYKGKITRVEPSLEACFVDYGAERHGFLPLKEIAKSYFKQPSGNIRELLSEGQELIVQVEKEERGNKGAALTTFVSLAGRYLVLMPNNPKAGGVSRRAEGEDREEAKQALEQLKMPDTMGVIVRSNGVGRTAEELQWDADYLIEIWTAIEKAAAERHGAFLIYQENNIILRALRDYLRPDIGEVVIDNAEIYEQARQHMEHVMPQNLPRLKLYADDVPLFSRYQIESQIELAHERTVRLPSGGSIVIDHGEALTAIDINSAKATGGGSIEDTALNTNLEAADEIARQLRLRDLGGLVVIDFIDMNSTKNQKEVERRLEKACEIDRARIQLGRLSRFGLMEMSRQRLRPSLGEHTQITCPRCEGRGQIRSVESLSLSILRLIEEEAMKDRTGRVIAQVPVDVGTFLLNEKRAIVREIEARCRVSISLIPNATMHSPHYEIRRVRADHLQLEDNAAPSHLLARNLDAKALEDSAMPRPPARPVEAAVKQIVPSAPAPMPIAAAPAAAPAPVAVAQPVFVQTESLWTRILKLLGIGQPKAAPVQPSTATRSQQQPRSGSSSHSQRRDDGRRSGSSSGSSRSPDGRRDSSNGSRGQDSQRRDGGNAGTQQGSRSNNQGSQTPRTSQPQTQQPRRDDRGTRPPQQQPAQQQRPAAVAAGDSDAAASATSAARSQNPQQNAPRTGAPGEEERSGRSRRGRRGRNRGERRPAEEGTEDGVSRNALPADLAAALTPAGIAAVTVTLSRDGDAAAAPTAGGAPSFIRVDSADAGNADGASASTEAAPAAAQAFAPDAVRYSRVESRFPVIEPMIDAAVEPVGEPASAAAIDPVDVPAGDAVPESTAAESNQEAAFAPPVPVETTVAADPVPLADTSVQVEAPHTVATVAADEPVAAAQELATESPIAVAPAAEPVVETTPVAADTVVEPAAPAQVEMTLDAPTDVRPAEPLSVSALEMSSEAFPAATPPPAEVQPEARVAAVEPASEPVVVTVSTDTPAASATEHDAKPATPRFIQVDASQDAAEPVREPSREG</sequence>
<comment type="catalytic activity">
    <reaction evidence="15">
        <text>Endonucleolytic cleavage of single-stranded RNA in A- and U-rich regions.</text>
        <dbReference type="EC" id="3.1.26.12"/>
    </reaction>
</comment>
<dbReference type="GO" id="GO:0000049">
    <property type="term" value="F:tRNA binding"/>
    <property type="evidence" value="ECO:0007669"/>
    <property type="project" value="UniProtKB-KW"/>
</dbReference>
<keyword evidence="5 15" id="KW-0698">rRNA processing</keyword>
<dbReference type="GO" id="GO:0019843">
    <property type="term" value="F:rRNA binding"/>
    <property type="evidence" value="ECO:0007669"/>
    <property type="project" value="UniProtKB-KW"/>
</dbReference>
<dbReference type="GO" id="GO:0009898">
    <property type="term" value="C:cytoplasmic side of plasma membrane"/>
    <property type="evidence" value="ECO:0007669"/>
    <property type="project" value="UniProtKB-UniRule"/>
</dbReference>
<evidence type="ECO:0000256" key="1">
    <source>
        <dbReference type="ARBA" id="ARBA00005663"/>
    </source>
</evidence>
<dbReference type="InterPro" id="IPR028878">
    <property type="entry name" value="RNase_E"/>
</dbReference>
<feature type="binding site" evidence="15">
    <location>
        <position position="297"/>
    </location>
    <ligand>
        <name>Mg(2+)</name>
        <dbReference type="ChEBI" id="CHEBI:18420"/>
        <note>catalytic</note>
    </ligand>
</feature>
<dbReference type="NCBIfam" id="TIGR00757">
    <property type="entry name" value="RNaseEG"/>
    <property type="match status" value="1"/>
</dbReference>
<keyword evidence="9 15" id="KW-0699">rRNA-binding</keyword>
<dbReference type="EMBL" id="FQWZ01000001">
    <property type="protein sequence ID" value="SHG51614.1"/>
    <property type="molecule type" value="Genomic_DNA"/>
</dbReference>
<accession>A0A1M5KFA7</accession>
<feature type="compositionally biased region" description="Low complexity" evidence="16">
    <location>
        <begin position="609"/>
        <end position="618"/>
    </location>
</feature>
<dbReference type="PROSITE" id="PS50126">
    <property type="entry name" value="S1"/>
    <property type="match status" value="1"/>
</dbReference>
<feature type="compositionally biased region" description="Basic and acidic residues" evidence="16">
    <location>
        <begin position="1056"/>
        <end position="1065"/>
    </location>
</feature>
<evidence type="ECO:0000256" key="6">
    <source>
        <dbReference type="ARBA" id="ARBA00022694"/>
    </source>
</evidence>
<keyword evidence="7 15" id="KW-0540">Nuclease</keyword>
<dbReference type="Gene3D" id="3.40.1260.20">
    <property type="entry name" value="Ribonuclease E, catalytic domain"/>
    <property type="match status" value="1"/>
</dbReference>
<feature type="compositionally biased region" description="Low complexity" evidence="16">
    <location>
        <begin position="587"/>
        <end position="599"/>
    </location>
</feature>
<keyword evidence="11 15" id="KW-0378">Hydrolase</keyword>
<dbReference type="GO" id="GO:0006402">
    <property type="term" value="P:mRNA catabolic process"/>
    <property type="evidence" value="ECO:0007669"/>
    <property type="project" value="UniProtKB-UniRule"/>
</dbReference>
<organism evidence="18 19">
    <name type="scientific">Hydrocarboniphaga daqingensis</name>
    <dbReference type="NCBI Taxonomy" id="490188"/>
    <lineage>
        <taxon>Bacteria</taxon>
        <taxon>Pseudomonadati</taxon>
        <taxon>Pseudomonadota</taxon>
        <taxon>Gammaproteobacteria</taxon>
        <taxon>Nevskiales</taxon>
        <taxon>Nevskiaceae</taxon>
        <taxon>Hydrocarboniphaga</taxon>
    </lineage>
</organism>
<feature type="binding site" evidence="15">
    <location>
        <position position="398"/>
    </location>
    <ligand>
        <name>Zn(2+)</name>
        <dbReference type="ChEBI" id="CHEBI:29105"/>
        <note>ligand shared between dimeric partners</note>
    </ligand>
</feature>
<evidence type="ECO:0000256" key="10">
    <source>
        <dbReference type="ARBA" id="ARBA00022759"/>
    </source>
</evidence>
<feature type="binding site" evidence="15">
    <location>
        <position position="401"/>
    </location>
    <ligand>
        <name>Zn(2+)</name>
        <dbReference type="ChEBI" id="CHEBI:29105"/>
        <note>ligand shared between dimeric partners</note>
    </ligand>
</feature>
<evidence type="ECO:0000256" key="15">
    <source>
        <dbReference type="HAMAP-Rule" id="MF_00970"/>
    </source>
</evidence>
<evidence type="ECO:0000256" key="13">
    <source>
        <dbReference type="ARBA" id="ARBA00022884"/>
    </source>
</evidence>
<comment type="cofactor">
    <cofactor evidence="15">
        <name>Zn(2+)</name>
        <dbReference type="ChEBI" id="CHEBI:29105"/>
    </cofactor>
    <text evidence="15">Binds 2 Zn(2+) ions per homotetramer.</text>
</comment>
<dbReference type="OrthoDB" id="9804278at2"/>
<evidence type="ECO:0000256" key="9">
    <source>
        <dbReference type="ARBA" id="ARBA00022730"/>
    </source>
</evidence>
<dbReference type="Pfam" id="PF00575">
    <property type="entry name" value="S1"/>
    <property type="match status" value="1"/>
</dbReference>
<keyword evidence="3 15" id="KW-0963">Cytoplasm</keyword>
<comment type="similarity">
    <text evidence="15">Belongs to the RNase E/G family. RNase E subfamily.</text>
</comment>
<dbReference type="InterPro" id="IPR019307">
    <property type="entry name" value="RNA-bd_AU-1/RNase_E/G"/>
</dbReference>
<dbReference type="AlphaFoldDB" id="A0A1M5KFA7"/>
<gene>
    <name evidence="15" type="primary">rne</name>
    <name evidence="18" type="ORF">SAMN04488068_0538</name>
</gene>
<keyword evidence="8 15" id="KW-0479">Metal-binding</keyword>
<dbReference type="InterPro" id="IPR048583">
    <property type="entry name" value="RNase_E_G_thioredoxin-like"/>
</dbReference>
<feature type="binding site" evidence="15">
    <location>
        <position position="340"/>
    </location>
    <ligand>
        <name>Mg(2+)</name>
        <dbReference type="ChEBI" id="CHEBI:18420"/>
        <note>catalytic</note>
    </ligand>
</feature>
<keyword evidence="4 15" id="KW-0997">Cell inner membrane</keyword>
<evidence type="ECO:0000256" key="14">
    <source>
        <dbReference type="ARBA" id="ARBA00023136"/>
    </source>
</evidence>
<feature type="domain" description="S1 motif" evidence="17">
    <location>
        <begin position="39"/>
        <end position="114"/>
    </location>
</feature>
<evidence type="ECO:0000256" key="3">
    <source>
        <dbReference type="ARBA" id="ARBA00022490"/>
    </source>
</evidence>
<keyword evidence="19" id="KW-1185">Reference proteome</keyword>
<feature type="region of interest" description="Required for zinc-mediated homotetramerization and catalytic activity" evidence="15">
    <location>
        <begin position="398"/>
        <end position="401"/>
    </location>
</feature>
<feature type="region of interest" description="Disordered" evidence="16">
    <location>
        <begin position="576"/>
        <end position="756"/>
    </location>
</feature>